<reference evidence="2 3" key="2">
    <citation type="submission" date="2020-03" db="EMBL/GenBank/DDBJ databases">
        <title>Devosia chinhatensis sp. nov., isolated from a hexachlorocyclohexane (HCH) dump site in India.</title>
        <authorList>
            <person name="Kumar M."/>
            <person name="Lal R."/>
        </authorList>
    </citation>
    <scope>NUCLEOTIDE SEQUENCE [LARGE SCALE GENOMIC DNA]</scope>
    <source>
        <strain evidence="2 3">H239</strain>
    </source>
</reference>
<keyword evidence="3" id="KW-1185">Reference proteome</keyword>
<dbReference type="EMBL" id="JAALFG010000002">
    <property type="protein sequence ID" value="NGP17805.1"/>
    <property type="molecule type" value="Genomic_DNA"/>
</dbReference>
<proteinExistence type="predicted"/>
<evidence type="ECO:0000313" key="2">
    <source>
        <dbReference type="EMBL" id="NGP17805.1"/>
    </source>
</evidence>
<dbReference type="RefSeq" id="WP_164534056.1">
    <property type="nucleotide sequence ID" value="NZ_JAALFG010000002.1"/>
</dbReference>
<sequence length="101" mass="11684">MDEIDDLDARLRKSVLRLRAWRWMSRITENPNEVAALLSTEARFLIDLGREHPSRAKEIGRLIVAYHNMIVVMQRAGRGTGLPSRQDRCSRVNFVDGQQPR</sequence>
<protein>
    <submittedName>
        <fullName evidence="2">Uncharacterized protein</fullName>
    </submittedName>
</protein>
<evidence type="ECO:0000256" key="1">
    <source>
        <dbReference type="SAM" id="MobiDB-lite"/>
    </source>
</evidence>
<dbReference type="Proteomes" id="UP000474802">
    <property type="component" value="Unassembled WGS sequence"/>
</dbReference>
<gene>
    <name evidence="2" type="ORF">G5575_09130</name>
</gene>
<evidence type="ECO:0000313" key="3">
    <source>
        <dbReference type="Proteomes" id="UP000474802"/>
    </source>
</evidence>
<feature type="region of interest" description="Disordered" evidence="1">
    <location>
        <begin position="78"/>
        <end position="101"/>
    </location>
</feature>
<accession>A0A6M1SRI0</accession>
<comment type="caution">
    <text evidence="2">The sequence shown here is derived from an EMBL/GenBank/DDBJ whole genome shotgun (WGS) entry which is preliminary data.</text>
</comment>
<name>A0A6M1SRI0_9HYPH</name>
<dbReference type="AlphaFoldDB" id="A0A6M1SRI0"/>
<organism evidence="2 3">
    <name type="scientific">Devosia aurantiaca</name>
    <dbReference type="NCBI Taxonomy" id="2714858"/>
    <lineage>
        <taxon>Bacteria</taxon>
        <taxon>Pseudomonadati</taxon>
        <taxon>Pseudomonadota</taxon>
        <taxon>Alphaproteobacteria</taxon>
        <taxon>Hyphomicrobiales</taxon>
        <taxon>Devosiaceae</taxon>
        <taxon>Devosia</taxon>
    </lineage>
</organism>
<reference evidence="2 3" key="1">
    <citation type="submission" date="2020-02" db="EMBL/GenBank/DDBJ databases">
        <authorList>
            <person name="Khan S.A."/>
            <person name="Jeon C.O."/>
            <person name="Chun B.H."/>
        </authorList>
    </citation>
    <scope>NUCLEOTIDE SEQUENCE [LARGE SCALE GENOMIC DNA]</scope>
    <source>
        <strain evidence="2 3">H239</strain>
    </source>
</reference>